<name>A0A438HZI7_VITVI</name>
<evidence type="ECO:0000256" key="5">
    <source>
        <dbReference type="ARBA" id="ARBA00022989"/>
    </source>
</evidence>
<evidence type="ECO:0000256" key="3">
    <source>
        <dbReference type="ARBA" id="ARBA00022692"/>
    </source>
</evidence>
<protein>
    <submittedName>
        <fullName evidence="7">Membrin-11</fullName>
    </submittedName>
</protein>
<evidence type="ECO:0000313" key="7">
    <source>
        <dbReference type="EMBL" id="RVW89878.1"/>
    </source>
</evidence>
<dbReference type="GO" id="GO:0005737">
    <property type="term" value="C:cytoplasm"/>
    <property type="evidence" value="ECO:0007669"/>
    <property type="project" value="UniProtKB-ARBA"/>
</dbReference>
<comment type="caution">
    <text evidence="7">The sequence shown here is derived from an EMBL/GenBank/DDBJ whole genome shotgun (WGS) entry which is preliminary data.</text>
</comment>
<evidence type="ECO:0000256" key="6">
    <source>
        <dbReference type="ARBA" id="ARBA00023136"/>
    </source>
</evidence>
<accession>A0A438HZI7</accession>
<dbReference type="AlphaFoldDB" id="A0A438HZI7"/>
<keyword evidence="4" id="KW-0653">Protein transport</keyword>
<sequence>MYVSTFRKVEQVAEESESLKESLDKYFLRHQKRMMEAKERAELLGRANGDSAHVLRIFDEEAQAMQSARNSSMMLEEAYSKGVAILTKYADQRDRLKGAHRKALDVLNTVGCPTRLEWTVENLGLEFNRNLDIPVKIVKGRMPEKIVEKCQGLASWSRFGEKDLALLLKGVEACSAEKG</sequence>
<dbReference type="PANTHER" id="PTHR21230">
    <property type="entry name" value="VESICLE TRANSPORT V-SNARE PROTEIN VTI1-RELATED"/>
    <property type="match status" value="1"/>
</dbReference>
<dbReference type="EMBL" id="QGNW01000160">
    <property type="protein sequence ID" value="RVW89878.1"/>
    <property type="molecule type" value="Genomic_DNA"/>
</dbReference>
<dbReference type="Proteomes" id="UP000288805">
    <property type="component" value="Unassembled WGS sequence"/>
</dbReference>
<keyword evidence="5" id="KW-1133">Transmembrane helix</keyword>
<evidence type="ECO:0000256" key="2">
    <source>
        <dbReference type="ARBA" id="ARBA00022448"/>
    </source>
</evidence>
<dbReference type="PANTHER" id="PTHR21230:SF1">
    <property type="entry name" value="GOLGI SNAP RECEPTOR COMPLEX MEMBER 2"/>
    <property type="match status" value="1"/>
</dbReference>
<proteinExistence type="predicted"/>
<reference evidence="7 8" key="1">
    <citation type="journal article" date="2018" name="PLoS Genet.">
        <title>Population sequencing reveals clonal diversity and ancestral inbreeding in the grapevine cultivar Chardonnay.</title>
        <authorList>
            <person name="Roach M.J."/>
            <person name="Johnson D.L."/>
            <person name="Bohlmann J."/>
            <person name="van Vuuren H.J."/>
            <person name="Jones S.J."/>
            <person name="Pretorius I.S."/>
            <person name="Schmidt S.A."/>
            <person name="Borneman A.R."/>
        </authorList>
    </citation>
    <scope>NUCLEOTIDE SEQUENCE [LARGE SCALE GENOMIC DNA]</scope>
    <source>
        <strain evidence="8">cv. Chardonnay</strain>
        <tissue evidence="7">Leaf</tissue>
    </source>
</reference>
<gene>
    <name evidence="7" type="primary">MEMB11_2</name>
    <name evidence="7" type="ORF">CK203_034390</name>
</gene>
<dbReference type="GO" id="GO:0015031">
    <property type="term" value="P:protein transport"/>
    <property type="evidence" value="ECO:0007669"/>
    <property type="project" value="UniProtKB-KW"/>
</dbReference>
<organism evidence="7 8">
    <name type="scientific">Vitis vinifera</name>
    <name type="common">Grape</name>
    <dbReference type="NCBI Taxonomy" id="29760"/>
    <lineage>
        <taxon>Eukaryota</taxon>
        <taxon>Viridiplantae</taxon>
        <taxon>Streptophyta</taxon>
        <taxon>Embryophyta</taxon>
        <taxon>Tracheophyta</taxon>
        <taxon>Spermatophyta</taxon>
        <taxon>Magnoliopsida</taxon>
        <taxon>eudicotyledons</taxon>
        <taxon>Gunneridae</taxon>
        <taxon>Pentapetalae</taxon>
        <taxon>rosids</taxon>
        <taxon>Vitales</taxon>
        <taxon>Vitaceae</taxon>
        <taxon>Viteae</taxon>
        <taxon>Vitis</taxon>
    </lineage>
</organism>
<keyword evidence="6" id="KW-0472">Membrane</keyword>
<dbReference type="GO" id="GO:0016020">
    <property type="term" value="C:membrane"/>
    <property type="evidence" value="ECO:0007669"/>
    <property type="project" value="UniProtKB-SubCell"/>
</dbReference>
<comment type="subcellular location">
    <subcellularLocation>
        <location evidence="1">Membrane</location>
        <topology evidence="1">Single-pass type IV membrane protein</topology>
    </subcellularLocation>
</comment>
<keyword evidence="2" id="KW-0813">Transport</keyword>
<evidence type="ECO:0000256" key="4">
    <source>
        <dbReference type="ARBA" id="ARBA00022927"/>
    </source>
</evidence>
<dbReference type="Pfam" id="PF12352">
    <property type="entry name" value="V-SNARE_C"/>
    <property type="match status" value="1"/>
</dbReference>
<evidence type="ECO:0000313" key="8">
    <source>
        <dbReference type="Proteomes" id="UP000288805"/>
    </source>
</evidence>
<evidence type="ECO:0000256" key="1">
    <source>
        <dbReference type="ARBA" id="ARBA00004211"/>
    </source>
</evidence>
<keyword evidence="3" id="KW-0812">Transmembrane</keyword>